<comment type="caution">
    <text evidence="1">The sequence shown here is derived from an EMBL/GenBank/DDBJ whole genome shotgun (WGS) entry which is preliminary data.</text>
</comment>
<dbReference type="Proteomes" id="UP000257706">
    <property type="component" value="Unassembled WGS sequence"/>
</dbReference>
<name>A0A3B9IHV0_9PROT</name>
<proteinExistence type="predicted"/>
<organism evidence="1 2">
    <name type="scientific">Tistrella mobilis</name>
    <dbReference type="NCBI Taxonomy" id="171437"/>
    <lineage>
        <taxon>Bacteria</taxon>
        <taxon>Pseudomonadati</taxon>
        <taxon>Pseudomonadota</taxon>
        <taxon>Alphaproteobacteria</taxon>
        <taxon>Geminicoccales</taxon>
        <taxon>Geminicoccaceae</taxon>
        <taxon>Tistrella</taxon>
    </lineage>
</organism>
<accession>A0A3B9IHV0</accession>
<sequence length="69" mass="7747">MARLFDDYLSSGRQAEAWATLNSTGWSLPDARAAAERLAAATDRPLLTLQLRAWIAFSQQTDIPERYGY</sequence>
<evidence type="ECO:0000313" key="1">
    <source>
        <dbReference type="EMBL" id="HAE47296.1"/>
    </source>
</evidence>
<dbReference type="AlphaFoldDB" id="A0A3B9IHV0"/>
<gene>
    <name evidence="1" type="ORF">DCK97_07735</name>
</gene>
<reference evidence="1 2" key="1">
    <citation type="journal article" date="2018" name="Nat. Biotechnol.">
        <title>A standardized bacterial taxonomy based on genome phylogeny substantially revises the tree of life.</title>
        <authorList>
            <person name="Parks D.H."/>
            <person name="Chuvochina M."/>
            <person name="Waite D.W."/>
            <person name="Rinke C."/>
            <person name="Skarshewski A."/>
            <person name="Chaumeil P.A."/>
            <person name="Hugenholtz P."/>
        </authorList>
    </citation>
    <scope>NUCLEOTIDE SEQUENCE [LARGE SCALE GENOMIC DNA]</scope>
    <source>
        <strain evidence="1">UBA8739</strain>
    </source>
</reference>
<protein>
    <submittedName>
        <fullName evidence="1">Uncharacterized protein</fullName>
    </submittedName>
</protein>
<evidence type="ECO:0000313" key="2">
    <source>
        <dbReference type="Proteomes" id="UP000257706"/>
    </source>
</evidence>
<dbReference type="EMBL" id="DMAI01000122">
    <property type="protein sequence ID" value="HAE47296.1"/>
    <property type="molecule type" value="Genomic_DNA"/>
</dbReference>